<evidence type="ECO:0008006" key="4">
    <source>
        <dbReference type="Google" id="ProtNLM"/>
    </source>
</evidence>
<dbReference type="AlphaFoldDB" id="B8DYG7"/>
<evidence type="ECO:0000313" key="3">
    <source>
        <dbReference type="Proteomes" id="UP000007719"/>
    </source>
</evidence>
<keyword evidence="1" id="KW-0472">Membrane</keyword>
<dbReference type="InParanoid" id="B8DYG7"/>
<feature type="transmembrane region" description="Helical" evidence="1">
    <location>
        <begin position="220"/>
        <end position="242"/>
    </location>
</feature>
<name>B8DYG7_DICTD</name>
<dbReference type="eggNOG" id="COG0842">
    <property type="taxonomic scope" value="Bacteria"/>
</dbReference>
<reference evidence="3" key="1">
    <citation type="journal article" date="2016" name="Front. Microbiol.">
        <title>The complete genome sequence of hyperthermophile Dictyoglomus turgidum DSM 6724 reveals a specialized carbohydrate fermentor.</title>
        <authorList>
            <person name="Brumm P.J."/>
            <person name="Gowda K."/>
            <person name="Robb F.T."/>
            <person name="Mead D.A."/>
        </authorList>
    </citation>
    <scope>NUCLEOTIDE SEQUENCE [LARGE SCALE GENOMIC DNA]</scope>
    <source>
        <strain evidence="3">DSM 6724 / Z-1310</strain>
    </source>
</reference>
<evidence type="ECO:0000256" key="1">
    <source>
        <dbReference type="SAM" id="Phobius"/>
    </source>
</evidence>
<organism evidence="2 3">
    <name type="scientific">Dictyoglomus turgidum (strain DSM 6724 / Z-1310)</name>
    <dbReference type="NCBI Taxonomy" id="515635"/>
    <lineage>
        <taxon>Bacteria</taxon>
        <taxon>Pseudomonadati</taxon>
        <taxon>Dictyoglomota</taxon>
        <taxon>Dictyoglomia</taxon>
        <taxon>Dictyoglomales</taxon>
        <taxon>Dictyoglomaceae</taxon>
        <taxon>Dictyoglomus</taxon>
    </lineage>
</organism>
<proteinExistence type="predicted"/>
<dbReference type="EMBL" id="CP001251">
    <property type="protein sequence ID" value="ACK41349.1"/>
    <property type="molecule type" value="Genomic_DNA"/>
</dbReference>
<dbReference type="STRING" id="515635.Dtur_0008"/>
<dbReference type="HOGENOM" id="CLU_1076588_0_0_0"/>
<gene>
    <name evidence="2" type="ordered locus">Dtur_0008</name>
</gene>
<feature type="transmembrane region" description="Helical" evidence="1">
    <location>
        <begin position="88"/>
        <end position="108"/>
    </location>
</feature>
<dbReference type="Proteomes" id="UP000007719">
    <property type="component" value="Chromosome"/>
</dbReference>
<evidence type="ECO:0000313" key="2">
    <source>
        <dbReference type="EMBL" id="ACK41349.1"/>
    </source>
</evidence>
<protein>
    <recommendedName>
        <fullName evidence="4">ABC-2 type transporter</fullName>
    </recommendedName>
</protein>
<dbReference type="KEGG" id="dtu:Dtur_0008"/>
<sequence length="258" mass="29834">MAIVRRFYSLLVLGWKIWTNWTEWYWFLLYSFVRPLFMVEILFLVVYFARGKEAMDYFYFILAGNLLFYILSGTSSGMVWTIFDDRNFYETLIPIYIAPGSFLFKIIARSFGVGFSEMFSAFVILFLFILLGSSYQLSHSFFLYVFLFLLAGIGFGLFLASFSLFMGEGANYLIEGTVSALQLLLRFLSFINPFLYLIEGGRRSMGLKSLFLNHISSQQLLVYSLLTTFLSLILGIGSFNLAEKISKRRGTLTRKVNY</sequence>
<accession>B8DYG7</accession>
<feature type="transmembrane region" description="Helical" evidence="1">
    <location>
        <begin position="178"/>
        <end position="198"/>
    </location>
</feature>
<feature type="transmembrane region" description="Helical" evidence="1">
    <location>
        <begin position="24"/>
        <end position="48"/>
    </location>
</feature>
<dbReference type="EnsemblBacteria" id="ACK41349">
    <property type="protein sequence ID" value="ACK41349"/>
    <property type="gene ID" value="Dtur_0008"/>
</dbReference>
<feature type="transmembrane region" description="Helical" evidence="1">
    <location>
        <begin position="141"/>
        <end position="166"/>
    </location>
</feature>
<keyword evidence="1" id="KW-1133">Transmembrane helix</keyword>
<dbReference type="OrthoDB" id="9774717at2"/>
<feature type="transmembrane region" description="Helical" evidence="1">
    <location>
        <begin position="115"/>
        <end position="135"/>
    </location>
</feature>
<dbReference type="RefSeq" id="WP_012582435.1">
    <property type="nucleotide sequence ID" value="NC_011661.1"/>
</dbReference>
<keyword evidence="3" id="KW-1185">Reference proteome</keyword>
<keyword evidence="1" id="KW-0812">Transmembrane</keyword>
<feature type="transmembrane region" description="Helical" evidence="1">
    <location>
        <begin position="57"/>
        <end position="82"/>
    </location>
</feature>